<organism evidence="5 6">
    <name type="scientific">Saccharopolyspora hirsuta</name>
    <dbReference type="NCBI Taxonomy" id="1837"/>
    <lineage>
        <taxon>Bacteria</taxon>
        <taxon>Bacillati</taxon>
        <taxon>Actinomycetota</taxon>
        <taxon>Actinomycetes</taxon>
        <taxon>Pseudonocardiales</taxon>
        <taxon>Pseudonocardiaceae</taxon>
        <taxon>Saccharopolyspora</taxon>
    </lineage>
</organism>
<dbReference type="GO" id="GO:0000976">
    <property type="term" value="F:transcription cis-regulatory region binding"/>
    <property type="evidence" value="ECO:0007669"/>
    <property type="project" value="TreeGrafter"/>
</dbReference>
<evidence type="ECO:0000313" key="6">
    <source>
        <dbReference type="Proteomes" id="UP000323946"/>
    </source>
</evidence>
<dbReference type="PROSITE" id="PS50977">
    <property type="entry name" value="HTH_TETR_2"/>
    <property type="match status" value="1"/>
</dbReference>
<dbReference type="InterPro" id="IPR036271">
    <property type="entry name" value="Tet_transcr_reg_TetR-rel_C_sf"/>
</dbReference>
<name>A0A5M7C9N3_SACHI</name>
<dbReference type="AlphaFoldDB" id="A0A5M7C9N3"/>
<evidence type="ECO:0000259" key="4">
    <source>
        <dbReference type="PROSITE" id="PS50977"/>
    </source>
</evidence>
<sequence length="251" mass="28194">MSHISRPVKAVPRDGARGDARRERWREHREARRAEFVEATVRAIGKHGAEVGMDDIAAEAGVSKPVLYRHFHDKSDLYVAVGEWGAELLMQRLRPLFHEGGSPNQRIRRLLDAYLGTIEQYPELYRFVVQRDFADRPVRSDPVSAEKTVIANSLSRILGEYLRLLGLDSGGVEVWSHGVVGMVQASGDWWLDRQSMSRSDLTDYLAQIIWHAIDGVLRSAGLVIDPDEPLEIGEHGLRVVAEADEEEADHG</sequence>
<comment type="caution">
    <text evidence="5">The sequence shown here is derived from an EMBL/GenBank/DDBJ whole genome shotgun (WGS) entry which is preliminary data.</text>
</comment>
<proteinExistence type="predicted"/>
<accession>A0A5M7C9N3</accession>
<dbReference type="Gene3D" id="1.10.357.10">
    <property type="entry name" value="Tetracycline Repressor, domain 2"/>
    <property type="match status" value="1"/>
</dbReference>
<dbReference type="OrthoDB" id="4542604at2"/>
<dbReference type="InterPro" id="IPR045823">
    <property type="entry name" value="TetR_C_32"/>
</dbReference>
<feature type="compositionally biased region" description="Basic and acidic residues" evidence="3">
    <location>
        <begin position="11"/>
        <end position="25"/>
    </location>
</feature>
<dbReference type="GO" id="GO:0003700">
    <property type="term" value="F:DNA-binding transcription factor activity"/>
    <property type="evidence" value="ECO:0007669"/>
    <property type="project" value="TreeGrafter"/>
</dbReference>
<dbReference type="Pfam" id="PF19344">
    <property type="entry name" value="TetR_C_32"/>
    <property type="match status" value="1"/>
</dbReference>
<dbReference type="SUPFAM" id="SSF48498">
    <property type="entry name" value="Tetracyclin repressor-like, C-terminal domain"/>
    <property type="match status" value="1"/>
</dbReference>
<keyword evidence="1 2" id="KW-0238">DNA-binding</keyword>
<dbReference type="EMBL" id="VWPH01000002">
    <property type="protein sequence ID" value="KAA5837157.1"/>
    <property type="molecule type" value="Genomic_DNA"/>
</dbReference>
<protein>
    <submittedName>
        <fullName evidence="5">TetR/AcrR family transcriptional regulator</fullName>
    </submittedName>
</protein>
<dbReference type="PRINTS" id="PR00455">
    <property type="entry name" value="HTHTETR"/>
</dbReference>
<dbReference type="InterPro" id="IPR001647">
    <property type="entry name" value="HTH_TetR"/>
</dbReference>
<feature type="region of interest" description="Disordered" evidence="3">
    <location>
        <begin position="1"/>
        <end position="25"/>
    </location>
</feature>
<evidence type="ECO:0000256" key="3">
    <source>
        <dbReference type="SAM" id="MobiDB-lite"/>
    </source>
</evidence>
<dbReference type="InterPro" id="IPR050109">
    <property type="entry name" value="HTH-type_TetR-like_transc_reg"/>
</dbReference>
<dbReference type="SUPFAM" id="SSF46689">
    <property type="entry name" value="Homeodomain-like"/>
    <property type="match status" value="1"/>
</dbReference>
<reference evidence="5 6" key="1">
    <citation type="submission" date="2019-09" db="EMBL/GenBank/DDBJ databases">
        <title>Draft genome sequence of the thermophilic Saccharopolyspora hirsuta VKM Ac-666T.</title>
        <authorList>
            <person name="Lobastova T.G."/>
            <person name="Fokina V."/>
            <person name="Bragin E.Y."/>
            <person name="Shtratnikova V.Y."/>
            <person name="Starodumova I.P."/>
            <person name="Tarlachkov S.V."/>
            <person name="Donova M.V."/>
        </authorList>
    </citation>
    <scope>NUCLEOTIDE SEQUENCE [LARGE SCALE GENOMIC DNA]</scope>
    <source>
        <strain evidence="5 6">VKM Ac-666</strain>
    </source>
</reference>
<dbReference type="RefSeq" id="WP_150065320.1">
    <property type="nucleotide sequence ID" value="NZ_VWPH01000002.1"/>
</dbReference>
<evidence type="ECO:0000313" key="5">
    <source>
        <dbReference type="EMBL" id="KAA5837157.1"/>
    </source>
</evidence>
<dbReference type="PANTHER" id="PTHR30055:SF160">
    <property type="entry name" value="TRANSCRIPTIONAL REGULATORY PROTEIN (PROBABLY ASNC-FAMILY)-RELATED"/>
    <property type="match status" value="1"/>
</dbReference>
<dbReference type="Pfam" id="PF00440">
    <property type="entry name" value="TetR_N"/>
    <property type="match status" value="1"/>
</dbReference>
<dbReference type="PANTHER" id="PTHR30055">
    <property type="entry name" value="HTH-TYPE TRANSCRIPTIONAL REGULATOR RUTR"/>
    <property type="match status" value="1"/>
</dbReference>
<feature type="DNA-binding region" description="H-T-H motif" evidence="2">
    <location>
        <begin position="52"/>
        <end position="71"/>
    </location>
</feature>
<dbReference type="InterPro" id="IPR009057">
    <property type="entry name" value="Homeodomain-like_sf"/>
</dbReference>
<keyword evidence="6" id="KW-1185">Reference proteome</keyword>
<feature type="domain" description="HTH tetR-type" evidence="4">
    <location>
        <begin position="30"/>
        <end position="89"/>
    </location>
</feature>
<dbReference type="SMR" id="A0A5M7C9N3"/>
<dbReference type="Proteomes" id="UP000323946">
    <property type="component" value="Unassembled WGS sequence"/>
</dbReference>
<evidence type="ECO:0000256" key="2">
    <source>
        <dbReference type="PROSITE-ProRule" id="PRU00335"/>
    </source>
</evidence>
<gene>
    <name evidence="5" type="ORF">F1721_04930</name>
</gene>
<evidence type="ECO:0000256" key="1">
    <source>
        <dbReference type="ARBA" id="ARBA00023125"/>
    </source>
</evidence>